<dbReference type="AlphaFoldDB" id="E8X166"/>
<evidence type="ECO:0000256" key="3">
    <source>
        <dbReference type="ARBA" id="ARBA00022691"/>
    </source>
</evidence>
<dbReference type="Proteomes" id="UP000000343">
    <property type="component" value="Chromosome"/>
</dbReference>
<dbReference type="GO" id="GO:0016627">
    <property type="term" value="F:oxidoreductase activity, acting on the CH-CH group of donors"/>
    <property type="evidence" value="ECO:0007669"/>
    <property type="project" value="InterPro"/>
</dbReference>
<keyword evidence="6" id="KW-1185">Reference proteome</keyword>
<dbReference type="Gene3D" id="2.40.110.10">
    <property type="entry name" value="Butyryl-CoA Dehydrogenase, subunit A, domain 2"/>
    <property type="match status" value="1"/>
</dbReference>
<dbReference type="KEGG" id="acm:AciX9_0864"/>
<dbReference type="Gene3D" id="1.10.540.10">
    <property type="entry name" value="Acyl-CoA dehydrogenase/oxidase, N-terminal domain"/>
    <property type="match status" value="1"/>
</dbReference>
<name>E8X166_GRATM</name>
<dbReference type="GO" id="GO:0009312">
    <property type="term" value="P:oligosaccharide biosynthetic process"/>
    <property type="evidence" value="ECO:0007669"/>
    <property type="project" value="InterPro"/>
</dbReference>
<organism evidence="6">
    <name type="scientific">Granulicella tundricola (strain ATCC BAA-1859 / DSM 23138 / MP5ACTX9)</name>
    <dbReference type="NCBI Taxonomy" id="1198114"/>
    <lineage>
        <taxon>Bacteria</taxon>
        <taxon>Pseudomonadati</taxon>
        <taxon>Acidobacteriota</taxon>
        <taxon>Terriglobia</taxon>
        <taxon>Terriglobales</taxon>
        <taxon>Acidobacteriaceae</taxon>
        <taxon>Granulicella</taxon>
    </lineage>
</organism>
<dbReference type="eggNOG" id="COG1960">
    <property type="taxonomic scope" value="Bacteria"/>
</dbReference>
<evidence type="ECO:0000256" key="4">
    <source>
        <dbReference type="SAM" id="MobiDB-lite"/>
    </source>
</evidence>
<reference evidence="6" key="1">
    <citation type="submission" date="2011-01" db="EMBL/GenBank/DDBJ databases">
        <title>Complete sequence of chromosome of Acidobacterium sp. MP5ACTX9.</title>
        <authorList>
            <consortium name="US DOE Joint Genome Institute"/>
            <person name="Lucas S."/>
            <person name="Copeland A."/>
            <person name="Lapidus A."/>
            <person name="Cheng J.-F."/>
            <person name="Goodwin L."/>
            <person name="Pitluck S."/>
            <person name="Teshima H."/>
            <person name="Detter J.C."/>
            <person name="Han C."/>
            <person name="Tapia R."/>
            <person name="Land M."/>
            <person name="Hauser L."/>
            <person name="Kyrpides N."/>
            <person name="Ivanova N."/>
            <person name="Ovchinnikova G."/>
            <person name="Pagani I."/>
            <person name="Rawat S.R."/>
            <person name="Mannisto M."/>
            <person name="Haggblom M.M."/>
            <person name="Woyke T."/>
        </authorList>
    </citation>
    <scope>NUCLEOTIDE SEQUENCE [LARGE SCALE GENOMIC DNA]</scope>
    <source>
        <strain evidence="6">MP5ACTX9</strain>
    </source>
</reference>
<dbReference type="SUPFAM" id="SSF56645">
    <property type="entry name" value="Acyl-CoA dehydrogenase NM domain-like"/>
    <property type="match status" value="1"/>
</dbReference>
<dbReference type="InterPro" id="IPR046373">
    <property type="entry name" value="Acyl-CoA_Oxase/DH_mid-dom_sf"/>
</dbReference>
<evidence type="ECO:0000256" key="1">
    <source>
        <dbReference type="ARBA" id="ARBA00022603"/>
    </source>
</evidence>
<dbReference type="SUPFAM" id="SSF53335">
    <property type="entry name" value="S-adenosyl-L-methionine-dependent methyltransferases"/>
    <property type="match status" value="1"/>
</dbReference>
<dbReference type="InterPro" id="IPR037069">
    <property type="entry name" value="AcylCoA_DH/ox_N_sf"/>
</dbReference>
<gene>
    <name evidence="5" type="ordered locus">AciX9_0864</name>
</gene>
<proteinExistence type="predicted"/>
<keyword evidence="2 5" id="KW-0808">Transferase</keyword>
<dbReference type="STRING" id="1198114.AciX9_0864"/>
<dbReference type="Pfam" id="PF05401">
    <property type="entry name" value="NodS"/>
    <property type="match status" value="1"/>
</dbReference>
<dbReference type="HOGENOM" id="CLU_457684_0_0_0"/>
<keyword evidence="3" id="KW-0949">S-adenosyl-L-methionine</keyword>
<evidence type="ECO:0000313" key="6">
    <source>
        <dbReference type="Proteomes" id="UP000000343"/>
    </source>
</evidence>
<feature type="region of interest" description="Disordered" evidence="4">
    <location>
        <begin position="1"/>
        <end position="20"/>
    </location>
</feature>
<dbReference type="PANTHER" id="PTHR43464:SF19">
    <property type="entry name" value="UBIQUINONE BIOSYNTHESIS O-METHYLTRANSFERASE, MITOCHONDRIAL"/>
    <property type="match status" value="1"/>
</dbReference>
<sequence length="596" mass="65959">MADVVEVGDERESLGDDLGEVRGGDDLGSLLRRATGLADELARRPNLGLQTAPKREIERFAEIGLLTAPLPVSEGGLGLGVEAGTQETLMRVLAAVGGADLALGRIYEGHVNGLLLVQRYGSAGQVARLAEEVRGGMISGVWNTGKPEVLRLVPEQGGYRFEGEKTFCTGAAFVQRPMVTAEIPGRGWQMTVPTMESLGASIDRSFWHPLGMESSESFGVDFTGGRVEADELIGAPGDFYRDPMFRGGAVRFAAVQAGAVMRLHVMFAEWLDEMRRGDDPYQVARLGEIAISAQEAAMWVEKGAAVCEESFYRTDKAHVERMIECANMMRVAIERLGTGVMQRVTTGVGAHGLLQPARFERVIRDLTMYLRQPAPDATLAAIGRYSLEKSHRRSEGSGDGFWRDGFREESLPPKYFERIYTQKRDPWEFETSEYEREKYGATVGALPEERYERGLEVGCSIGVLTKLLAERCDELVAVDVSETALRVAKGRCPGVSFACLRVPEEMPSGMFELIVVSEVAYYWSLADLARAADELAARHMDGGHLVLVHLTEWVPDYPLTGDQVHEYWLGRAEWKWVGGERRERFRIDVLERQSKA</sequence>
<dbReference type="Gene3D" id="3.40.50.150">
    <property type="entry name" value="Vaccinia Virus protein VP39"/>
    <property type="match status" value="1"/>
</dbReference>
<dbReference type="InterPro" id="IPR009100">
    <property type="entry name" value="AcylCoA_DH/oxidase_NM_dom_sf"/>
</dbReference>
<dbReference type="GO" id="GO:0008757">
    <property type="term" value="F:S-adenosylmethionine-dependent methyltransferase activity"/>
    <property type="evidence" value="ECO:0007669"/>
    <property type="project" value="InterPro"/>
</dbReference>
<evidence type="ECO:0000313" key="5">
    <source>
        <dbReference type="EMBL" id="ADW67932.1"/>
    </source>
</evidence>
<protein>
    <submittedName>
        <fullName evidence="5">Methyltransferase type 11</fullName>
    </submittedName>
</protein>
<evidence type="ECO:0000256" key="2">
    <source>
        <dbReference type="ARBA" id="ARBA00022679"/>
    </source>
</evidence>
<dbReference type="EMBL" id="CP002480">
    <property type="protein sequence ID" value="ADW67932.1"/>
    <property type="molecule type" value="Genomic_DNA"/>
</dbReference>
<dbReference type="InterPro" id="IPR029063">
    <property type="entry name" value="SAM-dependent_MTases_sf"/>
</dbReference>
<keyword evidence="1 5" id="KW-0489">Methyltransferase</keyword>
<dbReference type="RefSeq" id="WP_013579257.1">
    <property type="nucleotide sequence ID" value="NC_015064.1"/>
</dbReference>
<accession>E8X166</accession>
<dbReference type="Gene3D" id="1.20.140.10">
    <property type="entry name" value="Butyryl-CoA Dehydrogenase, subunit A, domain 3"/>
    <property type="match status" value="1"/>
</dbReference>
<dbReference type="InterPro" id="IPR008715">
    <property type="entry name" value="SAM-MeTfrase_NodS-like"/>
</dbReference>
<dbReference type="GO" id="GO:0032259">
    <property type="term" value="P:methylation"/>
    <property type="evidence" value="ECO:0007669"/>
    <property type="project" value="UniProtKB-KW"/>
</dbReference>
<feature type="compositionally biased region" description="Basic and acidic residues" evidence="4">
    <location>
        <begin position="8"/>
        <end position="20"/>
    </location>
</feature>
<dbReference type="GO" id="GO:0050660">
    <property type="term" value="F:flavin adenine dinucleotide binding"/>
    <property type="evidence" value="ECO:0007669"/>
    <property type="project" value="InterPro"/>
</dbReference>
<dbReference type="eggNOG" id="COG4106">
    <property type="taxonomic scope" value="Bacteria"/>
</dbReference>
<dbReference type="PaxDb" id="1198114-AciX9_0864"/>
<dbReference type="PANTHER" id="PTHR43464">
    <property type="entry name" value="METHYLTRANSFERASE"/>
    <property type="match status" value="1"/>
</dbReference>
<dbReference type="CDD" id="cd02440">
    <property type="entry name" value="AdoMet_MTases"/>
    <property type="match status" value="1"/>
</dbReference>